<organism evidence="2 3">
    <name type="scientific">Takifugu flavidus</name>
    <name type="common">sansaifugu</name>
    <dbReference type="NCBI Taxonomy" id="433684"/>
    <lineage>
        <taxon>Eukaryota</taxon>
        <taxon>Metazoa</taxon>
        <taxon>Chordata</taxon>
        <taxon>Craniata</taxon>
        <taxon>Vertebrata</taxon>
        <taxon>Euteleostomi</taxon>
        <taxon>Actinopterygii</taxon>
        <taxon>Neopterygii</taxon>
        <taxon>Teleostei</taxon>
        <taxon>Neoteleostei</taxon>
        <taxon>Acanthomorphata</taxon>
        <taxon>Eupercaria</taxon>
        <taxon>Tetraodontiformes</taxon>
        <taxon>Tetradontoidea</taxon>
        <taxon>Tetraodontidae</taxon>
        <taxon>Takifugu</taxon>
    </lineage>
</organism>
<evidence type="ECO:0000313" key="3">
    <source>
        <dbReference type="Proteomes" id="UP000324091"/>
    </source>
</evidence>
<proteinExistence type="predicted"/>
<reference evidence="2 3" key="1">
    <citation type="submission" date="2019-04" db="EMBL/GenBank/DDBJ databases">
        <title>Chromosome genome assembly for Takifugu flavidus.</title>
        <authorList>
            <person name="Xiao S."/>
        </authorList>
    </citation>
    <scope>NUCLEOTIDE SEQUENCE [LARGE SCALE GENOMIC DNA]</scope>
    <source>
        <strain evidence="2">HTHZ2018</strain>
        <tissue evidence="2">Muscle</tissue>
    </source>
</reference>
<feature type="non-terminal residue" evidence="2">
    <location>
        <position position="157"/>
    </location>
</feature>
<dbReference type="Proteomes" id="UP000324091">
    <property type="component" value="Chromosome 14"/>
</dbReference>
<evidence type="ECO:0000256" key="1">
    <source>
        <dbReference type="SAM" id="MobiDB-lite"/>
    </source>
</evidence>
<sequence length="157" mass="17692">MSYVYVGLFLPHFTKAAAEKAKRPGKQSRPASAHKSVRRTTPSSTARSPSDPHIEVPVAAPERTTTVMDAAPQPWWPTATSAAQPKVTYEGWHKMWESAPNGLPQADVAWLKEDETNELFQRAASFQDKHGKMKWRKVLKDDRMWFQPVVSGHLTIN</sequence>
<name>A0A5C6P4A4_9TELE</name>
<dbReference type="AlphaFoldDB" id="A0A5C6P4A4"/>
<dbReference type="EMBL" id="RHFK02000006">
    <property type="protein sequence ID" value="TWW74195.1"/>
    <property type="molecule type" value="Genomic_DNA"/>
</dbReference>
<evidence type="ECO:0000313" key="2">
    <source>
        <dbReference type="EMBL" id="TWW74195.1"/>
    </source>
</evidence>
<keyword evidence="3" id="KW-1185">Reference proteome</keyword>
<accession>A0A5C6P4A4</accession>
<comment type="caution">
    <text evidence="2">The sequence shown here is derived from an EMBL/GenBank/DDBJ whole genome shotgun (WGS) entry which is preliminary data.</text>
</comment>
<feature type="compositionally biased region" description="Low complexity" evidence="1">
    <location>
        <begin position="39"/>
        <end position="51"/>
    </location>
</feature>
<protein>
    <submittedName>
        <fullName evidence="2">Uncharacterized protein</fullName>
    </submittedName>
</protein>
<feature type="region of interest" description="Disordered" evidence="1">
    <location>
        <begin position="18"/>
        <end position="63"/>
    </location>
</feature>
<gene>
    <name evidence="2" type="ORF">D4764_14G0001960</name>
</gene>